<evidence type="ECO:0000313" key="4">
    <source>
        <dbReference type="Proteomes" id="UP000526184"/>
    </source>
</evidence>
<dbReference type="InterPro" id="IPR015424">
    <property type="entry name" value="PyrdxlP-dep_Trfase"/>
</dbReference>
<feature type="domain" description="Aminotransferase class V" evidence="1">
    <location>
        <begin position="54"/>
        <end position="226"/>
    </location>
</feature>
<dbReference type="GO" id="GO:0005737">
    <property type="term" value="C:cytoplasm"/>
    <property type="evidence" value="ECO:0007669"/>
    <property type="project" value="TreeGrafter"/>
</dbReference>
<dbReference type="Gene3D" id="3.40.640.10">
    <property type="entry name" value="Type I PLP-dependent aspartate aminotransferase-like (Major domain)"/>
    <property type="match status" value="1"/>
</dbReference>
<reference evidence="3 4" key="1">
    <citation type="submission" date="2020-05" db="EMBL/GenBank/DDBJ databases">
        <title>Streptobacillus felis strain LHL191014123.</title>
        <authorList>
            <person name="Fawzy A."/>
            <person name="Rau J."/>
            <person name="Risse K."/>
            <person name="Schauerte N."/>
            <person name="Geiger C."/>
            <person name="Blom J."/>
            <person name="Imirzalioglu C."/>
            <person name="Falgenhauer J."/>
            <person name="Bach A."/>
            <person name="Herden C."/>
            <person name="Eisenberg T."/>
        </authorList>
    </citation>
    <scope>NUCLEOTIDE SEQUENCE [LARGE SCALE GENOMIC DNA]</scope>
    <source>
        <strain evidence="3 4">LHL191014123</strain>
    </source>
</reference>
<dbReference type="PANTHER" id="PTHR43797">
    <property type="entry name" value="HOMOCYSTEINE/CYSTEINE SYNTHASE"/>
    <property type="match status" value="1"/>
</dbReference>
<comment type="caution">
    <text evidence="3">The sequence shown here is derived from an EMBL/GenBank/DDBJ whole genome shotgun (WGS) entry which is preliminary data.</text>
</comment>
<dbReference type="PANTHER" id="PTHR43797:SF2">
    <property type="entry name" value="HOMOCYSTEINE_CYSTEINE SYNTHASE"/>
    <property type="match status" value="1"/>
</dbReference>
<sequence>METYPLSSITLDEAIEKQFKLVEIITENISGIDFLSLGDLGVEKTNNMPVRTRTVEKILAKFFGAEDAFLVRGSGTNALRLSFFELLENEDKILVHEGPIYKTSEVNLRAMKLNILKYDFNDLTNLEGYIKENDIKVVLLQHTRQSLHDSYNLETVVKKIKEIDDNIGIIIDDNYAVLKTKKNGVEMGADISAFSCFKLLGPVGVGLIIGKEKYIKNMRKNNYSGGSQVQGFEAMEVLRGLVYAPVSLAIQASQIEKLNVLLKDENRFPYIKNVYIANAQSKVLLVEFKENVARKVIEKTIEFGALSHPVGAESKFEISPLIYRVSGTFLQNDPTLIDRMIRINPNRAGAETIAKIIEKAYLERGE</sequence>
<dbReference type="InterPro" id="IPR000192">
    <property type="entry name" value="Aminotrans_V_dom"/>
</dbReference>
<dbReference type="GO" id="GO:0071269">
    <property type="term" value="P:L-homocysteine biosynthetic process"/>
    <property type="evidence" value="ECO:0007669"/>
    <property type="project" value="TreeGrafter"/>
</dbReference>
<evidence type="ECO:0000259" key="2">
    <source>
        <dbReference type="Pfam" id="PF22475"/>
    </source>
</evidence>
<proteinExistence type="predicted"/>
<dbReference type="GO" id="GO:0008483">
    <property type="term" value="F:transaminase activity"/>
    <property type="evidence" value="ECO:0007669"/>
    <property type="project" value="UniProtKB-KW"/>
</dbReference>
<dbReference type="SUPFAM" id="SSF53383">
    <property type="entry name" value="PLP-dependent transferases"/>
    <property type="match status" value="1"/>
</dbReference>
<dbReference type="InterPro" id="IPR006235">
    <property type="entry name" value="OAc-hSer/O-AcSer_sulfhydrylase"/>
</dbReference>
<dbReference type="RefSeq" id="WP_067320774.1">
    <property type="nucleotide sequence ID" value="NZ_CBCRWS010000017.1"/>
</dbReference>
<keyword evidence="3" id="KW-0032">Aminotransferase</keyword>
<organism evidence="3 4">
    <name type="scientific">Streptobacillus felis</name>
    <dbReference type="NCBI Taxonomy" id="1384509"/>
    <lineage>
        <taxon>Bacteria</taxon>
        <taxon>Fusobacteriati</taxon>
        <taxon>Fusobacteriota</taxon>
        <taxon>Fusobacteriia</taxon>
        <taxon>Fusobacteriales</taxon>
        <taxon>Leptotrichiaceae</taxon>
        <taxon>Streptobacillus</taxon>
    </lineage>
</organism>
<dbReference type="Gene3D" id="3.90.1150.130">
    <property type="match status" value="1"/>
</dbReference>
<dbReference type="OrthoDB" id="9787096at2"/>
<dbReference type="GO" id="GO:0006535">
    <property type="term" value="P:cysteine biosynthetic process from serine"/>
    <property type="evidence" value="ECO:0007669"/>
    <property type="project" value="TreeGrafter"/>
</dbReference>
<feature type="domain" description="YhfS-like C-terminal" evidence="2">
    <location>
        <begin position="267"/>
        <end position="356"/>
    </location>
</feature>
<evidence type="ECO:0000259" key="1">
    <source>
        <dbReference type="Pfam" id="PF00266"/>
    </source>
</evidence>
<dbReference type="GO" id="GO:0003961">
    <property type="term" value="F:O-acetylhomoserine aminocarboxypropyltransferase activity"/>
    <property type="evidence" value="ECO:0007669"/>
    <property type="project" value="TreeGrafter"/>
</dbReference>
<dbReference type="GO" id="GO:0004124">
    <property type="term" value="F:cysteine synthase activity"/>
    <property type="evidence" value="ECO:0007669"/>
    <property type="project" value="TreeGrafter"/>
</dbReference>
<dbReference type="InterPro" id="IPR015421">
    <property type="entry name" value="PyrdxlP-dep_Trfase_major"/>
</dbReference>
<dbReference type="InterPro" id="IPR054718">
    <property type="entry name" value="YhfS-like_C"/>
</dbReference>
<dbReference type="Pfam" id="PF22475">
    <property type="entry name" value="YhfS-like_C"/>
    <property type="match status" value="1"/>
</dbReference>
<dbReference type="Pfam" id="PF00266">
    <property type="entry name" value="Aminotran_5"/>
    <property type="match status" value="1"/>
</dbReference>
<dbReference type="AlphaFoldDB" id="A0A7Z0PEN4"/>
<dbReference type="EMBL" id="JABMKT010000013">
    <property type="protein sequence ID" value="NYV27836.1"/>
    <property type="molecule type" value="Genomic_DNA"/>
</dbReference>
<dbReference type="Proteomes" id="UP000526184">
    <property type="component" value="Unassembled WGS sequence"/>
</dbReference>
<name>A0A7Z0PEN4_9FUSO</name>
<accession>A0A7Z0PEN4</accession>
<keyword evidence="4" id="KW-1185">Reference proteome</keyword>
<gene>
    <name evidence="3" type="ORF">HP397_03230</name>
</gene>
<protein>
    <submittedName>
        <fullName evidence="3">Aminotransferase class V-fold PLP-dependent enzyme</fullName>
    </submittedName>
</protein>
<evidence type="ECO:0000313" key="3">
    <source>
        <dbReference type="EMBL" id="NYV27836.1"/>
    </source>
</evidence>
<keyword evidence="3" id="KW-0808">Transferase</keyword>